<dbReference type="AlphaFoldDB" id="A0A6J7QXD1"/>
<dbReference type="CDD" id="cd08255">
    <property type="entry name" value="2-desacetyl-2-hydroxyethyl_bacteriochlorophyllide_like"/>
    <property type="match status" value="1"/>
</dbReference>
<feature type="domain" description="Enoyl reductase (ER)" evidence="6">
    <location>
        <begin position="6"/>
        <end position="358"/>
    </location>
</feature>
<reference evidence="8" key="1">
    <citation type="submission" date="2020-05" db="EMBL/GenBank/DDBJ databases">
        <authorList>
            <person name="Chiriac C."/>
            <person name="Salcher M."/>
            <person name="Ghai R."/>
            <person name="Kavagutti S V."/>
        </authorList>
    </citation>
    <scope>NUCLEOTIDE SEQUENCE</scope>
</reference>
<proteinExistence type="inferred from homology"/>
<gene>
    <name evidence="7" type="ORF">UFOPK3752_00083</name>
    <name evidence="8" type="ORF">UFOPK4150_00259</name>
</gene>
<name>A0A6J7QXD1_9ZZZZ</name>
<keyword evidence="3" id="KW-0479">Metal-binding</keyword>
<keyword evidence="4" id="KW-0862">Zinc</keyword>
<keyword evidence="5" id="KW-0560">Oxidoreductase</keyword>
<evidence type="ECO:0000259" key="6">
    <source>
        <dbReference type="SMART" id="SM00829"/>
    </source>
</evidence>
<dbReference type="GO" id="GO:0046872">
    <property type="term" value="F:metal ion binding"/>
    <property type="evidence" value="ECO:0007669"/>
    <property type="project" value="UniProtKB-KW"/>
</dbReference>
<evidence type="ECO:0000256" key="5">
    <source>
        <dbReference type="ARBA" id="ARBA00023002"/>
    </source>
</evidence>
<evidence type="ECO:0000256" key="4">
    <source>
        <dbReference type="ARBA" id="ARBA00022833"/>
    </source>
</evidence>
<dbReference type="InterPro" id="IPR036291">
    <property type="entry name" value="NAD(P)-bd_dom_sf"/>
</dbReference>
<comment type="cofactor">
    <cofactor evidence="1">
        <name>Zn(2+)</name>
        <dbReference type="ChEBI" id="CHEBI:29105"/>
    </cofactor>
</comment>
<dbReference type="Gene3D" id="3.40.50.720">
    <property type="entry name" value="NAD(P)-binding Rossmann-like Domain"/>
    <property type="match status" value="1"/>
</dbReference>
<dbReference type="InterPro" id="IPR020843">
    <property type="entry name" value="ER"/>
</dbReference>
<evidence type="ECO:0000256" key="2">
    <source>
        <dbReference type="ARBA" id="ARBA00008072"/>
    </source>
</evidence>
<dbReference type="Pfam" id="PF00107">
    <property type="entry name" value="ADH_zinc_N"/>
    <property type="match status" value="1"/>
</dbReference>
<dbReference type="PANTHER" id="PTHR43350:SF19">
    <property type="entry name" value="D-GULOSIDE 3-DEHYDROGENASE"/>
    <property type="match status" value="1"/>
</dbReference>
<dbReference type="EMBL" id="CAFBPU010000004">
    <property type="protein sequence ID" value="CAB5021249.1"/>
    <property type="molecule type" value="Genomic_DNA"/>
</dbReference>
<dbReference type="Gene3D" id="3.90.180.10">
    <property type="entry name" value="Medium-chain alcohol dehydrogenases, catalytic domain"/>
    <property type="match status" value="1"/>
</dbReference>
<comment type="similarity">
    <text evidence="2">Belongs to the zinc-containing alcohol dehydrogenase family.</text>
</comment>
<dbReference type="SMART" id="SM00829">
    <property type="entry name" value="PKS_ER"/>
    <property type="match status" value="1"/>
</dbReference>
<evidence type="ECO:0000256" key="3">
    <source>
        <dbReference type="ARBA" id="ARBA00022723"/>
    </source>
</evidence>
<dbReference type="SUPFAM" id="SSF50129">
    <property type="entry name" value="GroES-like"/>
    <property type="match status" value="1"/>
</dbReference>
<dbReference type="GO" id="GO:0016491">
    <property type="term" value="F:oxidoreductase activity"/>
    <property type="evidence" value="ECO:0007669"/>
    <property type="project" value="UniProtKB-KW"/>
</dbReference>
<evidence type="ECO:0000313" key="8">
    <source>
        <dbReference type="EMBL" id="CAB5021249.1"/>
    </source>
</evidence>
<dbReference type="SUPFAM" id="SSF51735">
    <property type="entry name" value="NAD(P)-binding Rossmann-fold domains"/>
    <property type="match status" value="1"/>
</dbReference>
<evidence type="ECO:0000256" key="1">
    <source>
        <dbReference type="ARBA" id="ARBA00001947"/>
    </source>
</evidence>
<dbReference type="InterPro" id="IPR013149">
    <property type="entry name" value="ADH-like_C"/>
</dbReference>
<dbReference type="InterPro" id="IPR011032">
    <property type="entry name" value="GroES-like_sf"/>
</dbReference>
<protein>
    <submittedName>
        <fullName evidence="8">Unannotated protein</fullName>
    </submittedName>
</protein>
<evidence type="ECO:0000313" key="7">
    <source>
        <dbReference type="EMBL" id="CAB4925194.1"/>
    </source>
</evidence>
<accession>A0A6J7QXD1</accession>
<dbReference type="EMBL" id="CAFBND010000002">
    <property type="protein sequence ID" value="CAB4925194.1"/>
    <property type="molecule type" value="Genomic_DNA"/>
</dbReference>
<sequence>MLRVFAQLGEPVVREVGEPEVRPGEVLVDTAYSTVSTGTETLILRRSRENPGVDEEYPGSNPRWPKIRDGLVGERFPRNPEVELGTSLGYSASGVVRAVGEGVTDVAAGMTVACSGSQCAHHAEVIAVPRNLVSVLPDGVSLRQGAFVTLGAIAVEALRKADVKFGETVVIYGLGLLGLLAAQIARAGGLYVIGMDIDPNRLELARTLGFPHVFDPRDAATDGRVRDLTGGFGADAVLLGIVTDSNDPLNHALDLCRQRGTVVGVGVFGMTIDRSRMGGNDVTIKQSIAYGPGRYDPRYEEGGVDYPIGLVRWTEHRNMAHFLRLLAEGAVDVSLLAPEPILIADAPQGYALLAGPDRPPTVQFRHNA</sequence>
<dbReference type="PANTHER" id="PTHR43350">
    <property type="entry name" value="NAD-DEPENDENT ALCOHOL DEHYDROGENASE"/>
    <property type="match status" value="1"/>
</dbReference>
<organism evidence="8">
    <name type="scientific">freshwater metagenome</name>
    <dbReference type="NCBI Taxonomy" id="449393"/>
    <lineage>
        <taxon>unclassified sequences</taxon>
        <taxon>metagenomes</taxon>
        <taxon>ecological metagenomes</taxon>
    </lineage>
</organism>